<protein>
    <submittedName>
        <fullName evidence="5">ATPase</fullName>
    </submittedName>
</protein>
<reference evidence="5 6" key="1">
    <citation type="submission" date="2024-02" db="EMBL/GenBank/DDBJ databases">
        <authorList>
            <person name="Chen Y."/>
            <person name="Shah S."/>
            <person name="Dougan E. K."/>
            <person name="Thang M."/>
            <person name="Chan C."/>
        </authorList>
    </citation>
    <scope>NUCLEOTIDE SEQUENCE [LARGE SCALE GENOMIC DNA]</scope>
</reference>
<evidence type="ECO:0000313" key="5">
    <source>
        <dbReference type="EMBL" id="CAK9041959.1"/>
    </source>
</evidence>
<evidence type="ECO:0000259" key="2">
    <source>
        <dbReference type="Pfam" id="PF08327"/>
    </source>
</evidence>
<dbReference type="InterPro" id="IPR023393">
    <property type="entry name" value="START-like_dom_sf"/>
</dbReference>
<feature type="domain" description="DUF7282" evidence="3">
    <location>
        <begin position="181"/>
        <end position="281"/>
    </location>
</feature>
<dbReference type="InterPro" id="IPR055706">
    <property type="entry name" value="Slg1/2_DUF7282"/>
</dbReference>
<name>A0ABP0LTX7_9DINO</name>
<evidence type="ECO:0000313" key="6">
    <source>
        <dbReference type="Proteomes" id="UP001642464"/>
    </source>
</evidence>
<dbReference type="Proteomes" id="UP001642464">
    <property type="component" value="Unassembled WGS sequence"/>
</dbReference>
<feature type="domain" description="Activator of Hsp90 ATPase homologue 1/2-like C-terminal" evidence="2">
    <location>
        <begin position="15"/>
        <end position="143"/>
    </location>
</feature>
<dbReference type="Pfam" id="PF08327">
    <property type="entry name" value="AHSA1"/>
    <property type="match status" value="1"/>
</dbReference>
<dbReference type="EMBL" id="CAXAMM010017779">
    <property type="protein sequence ID" value="CAK9041959.1"/>
    <property type="molecule type" value="Genomic_DNA"/>
</dbReference>
<dbReference type="InterPro" id="IPR013538">
    <property type="entry name" value="ASHA1/2-like_C"/>
</dbReference>
<dbReference type="Gene3D" id="3.30.530.20">
    <property type="match status" value="1"/>
</dbReference>
<keyword evidence="6" id="KW-1185">Reference proteome</keyword>
<evidence type="ECO:0000313" key="4">
    <source>
        <dbReference type="EMBL" id="CAK9039448.1"/>
    </source>
</evidence>
<accession>A0ABP0LTX7</accession>
<gene>
    <name evidence="4" type="ORF">SCF082_LOCUS23078</name>
    <name evidence="5" type="ORF">SCF082_LOCUS24188</name>
</gene>
<comment type="similarity">
    <text evidence="1">Belongs to the AHA1 family.</text>
</comment>
<organism evidence="5 6">
    <name type="scientific">Durusdinium trenchii</name>
    <dbReference type="NCBI Taxonomy" id="1381693"/>
    <lineage>
        <taxon>Eukaryota</taxon>
        <taxon>Sar</taxon>
        <taxon>Alveolata</taxon>
        <taxon>Dinophyceae</taxon>
        <taxon>Suessiales</taxon>
        <taxon>Symbiodiniaceae</taxon>
        <taxon>Durusdinium</taxon>
    </lineage>
</organism>
<sequence>MKTTDEPIIVSEAYNASASRVWRAITDVDEMRRWYIDNIPDFQAQVGFETRFLIVNEGRKFPHHWTVTGVDEGERLAYDWIIEGYPGRSTTVWELTEAGAQTKLTLDCKVLEDFPDDIPEFRRESGVEGWNFFIKERLKDYLEKPTENAETVAPAEAVDAEAVEAAPQIKTGNGVNNYIVLEEAARDGATFTFRKVAIERQGFLVFHPFENGAPVPTVYVGVEPLAAGVHEDVSITINEAPETGEMFVVMLHYDMNEDGVFDFNDGVDVPDAPVFEGDTLVALRFVAP</sequence>
<dbReference type="CDD" id="cd07814">
    <property type="entry name" value="SRPBCC_CalC_Aha1-like"/>
    <property type="match status" value="1"/>
</dbReference>
<dbReference type="SUPFAM" id="SSF55961">
    <property type="entry name" value="Bet v1-like"/>
    <property type="match status" value="1"/>
</dbReference>
<dbReference type="EMBL" id="CAXAMM010016668">
    <property type="protein sequence ID" value="CAK9039448.1"/>
    <property type="molecule type" value="Genomic_DNA"/>
</dbReference>
<proteinExistence type="inferred from homology"/>
<evidence type="ECO:0000256" key="1">
    <source>
        <dbReference type="ARBA" id="ARBA00006817"/>
    </source>
</evidence>
<comment type="caution">
    <text evidence="5">The sequence shown here is derived from an EMBL/GenBank/DDBJ whole genome shotgun (WGS) entry which is preliminary data.</text>
</comment>
<evidence type="ECO:0000259" key="3">
    <source>
        <dbReference type="Pfam" id="PF23951"/>
    </source>
</evidence>
<dbReference type="Pfam" id="PF23951">
    <property type="entry name" value="DUF7282"/>
    <property type="match status" value="1"/>
</dbReference>